<name>A0A8S9R7T2_BRACR</name>
<sequence>MRIDTQRAMCRDACTPTMQQAIWTTFCLAYQQLSVNKRRRCRRAWVLNMQLDKS</sequence>
<gene>
    <name evidence="1" type="ORF">F2Q69_00014405</name>
</gene>
<dbReference type="EMBL" id="QGKX02000996">
    <property type="protein sequence ID" value="KAF3559686.1"/>
    <property type="molecule type" value="Genomic_DNA"/>
</dbReference>
<organism evidence="1 2">
    <name type="scientific">Brassica cretica</name>
    <name type="common">Mustard</name>
    <dbReference type="NCBI Taxonomy" id="69181"/>
    <lineage>
        <taxon>Eukaryota</taxon>
        <taxon>Viridiplantae</taxon>
        <taxon>Streptophyta</taxon>
        <taxon>Embryophyta</taxon>
        <taxon>Tracheophyta</taxon>
        <taxon>Spermatophyta</taxon>
        <taxon>Magnoliopsida</taxon>
        <taxon>eudicotyledons</taxon>
        <taxon>Gunneridae</taxon>
        <taxon>Pentapetalae</taxon>
        <taxon>rosids</taxon>
        <taxon>malvids</taxon>
        <taxon>Brassicales</taxon>
        <taxon>Brassicaceae</taxon>
        <taxon>Brassiceae</taxon>
        <taxon>Brassica</taxon>
    </lineage>
</organism>
<comment type="caution">
    <text evidence="1">The sequence shown here is derived from an EMBL/GenBank/DDBJ whole genome shotgun (WGS) entry which is preliminary data.</text>
</comment>
<dbReference type="AlphaFoldDB" id="A0A8S9R7T2"/>
<proteinExistence type="predicted"/>
<evidence type="ECO:0000313" key="1">
    <source>
        <dbReference type="EMBL" id="KAF3559686.1"/>
    </source>
</evidence>
<accession>A0A8S9R7T2</accession>
<evidence type="ECO:0000313" key="2">
    <source>
        <dbReference type="Proteomes" id="UP000712600"/>
    </source>
</evidence>
<reference evidence="1" key="1">
    <citation type="submission" date="2019-12" db="EMBL/GenBank/DDBJ databases">
        <title>Genome sequencing and annotation of Brassica cretica.</title>
        <authorList>
            <person name="Studholme D.J."/>
            <person name="Sarris P."/>
        </authorList>
    </citation>
    <scope>NUCLEOTIDE SEQUENCE</scope>
    <source>
        <strain evidence="1">PFS-109/04</strain>
        <tissue evidence="1">Leaf</tissue>
    </source>
</reference>
<protein>
    <submittedName>
        <fullName evidence="1">Uncharacterized protein</fullName>
    </submittedName>
</protein>
<dbReference type="Proteomes" id="UP000712600">
    <property type="component" value="Unassembled WGS sequence"/>
</dbReference>